<feature type="repeat" description="TPR" evidence="1">
    <location>
        <begin position="112"/>
        <end position="145"/>
    </location>
</feature>
<evidence type="ECO:0000313" key="4">
    <source>
        <dbReference type="EMBL" id="MCP9611226.1"/>
    </source>
</evidence>
<evidence type="ECO:0000256" key="3">
    <source>
        <dbReference type="SAM" id="Phobius"/>
    </source>
</evidence>
<evidence type="ECO:0000256" key="2">
    <source>
        <dbReference type="SAM" id="Coils"/>
    </source>
</evidence>
<keyword evidence="5" id="KW-1185">Reference proteome</keyword>
<sequence>MRKIYKGYVYFFCIGIFIYIIYGCSDRNHTEKEQLNDLIVICDSLELAGDSTLLEETACLLSEYPPKEENRLRSSLYKISAAYNQGKYYYVLNALNRFSSDSAWIGFPEGEARALFLEARALQKMKLYGQAIRVYEKLITLTPDENGGKRITCIMKEGLLQMMYCYIFAGKREAGVRAFCDIDCNKNFWLRNRYPRSIKVCLAYSLYEASHLAEAASVITQALSIEEKDRENEQLYVDYGIAAVIYNQFGDIRKAISCSEQCLSILNRLNEKNGIFYALSNLIYQYQQIGEFEKSLATYEKLLQTDEIKKNPYNYCVAEVNISSLFREWGLDEECMGHLDVARRMAYLSKETDALLRVNNMELLILMDKSDYNSASGVLDSISSLLPVNDRGSFYQLYYDVYRSLLKIDSLKDPKIIKIRVQKLLMDLKALQMDNNKLNILFYLGRILESKNENALAVVAYRSARDYVDSNDLVYYKRLIFGALARSYHKLGAFAKASEYYLLYNDADRVFTERRNAGLMARFRVKYETRQKEQDNNLLRSELKLKERTLQYYSVIGISVFLLLVIIALWLIMRQRTLRLSHETDLRQHEYDVMLIEEQERQLRKMIQDKSELNRKNEELRYEIERSGAKNDLQNLINSLSPRLLTREEELNFRRQFSMIHPTFITSLREKVPSITSTEELLAMLIKINLNNEEIAYALGNNKSSVITSRSRLRKKLGIDKSVILENYIRSI</sequence>
<keyword evidence="3" id="KW-0472">Membrane</keyword>
<protein>
    <recommendedName>
        <fullName evidence="6">Tetratricopeptide repeat protein</fullName>
    </recommendedName>
</protein>
<evidence type="ECO:0000256" key="1">
    <source>
        <dbReference type="PROSITE-ProRule" id="PRU00339"/>
    </source>
</evidence>
<dbReference type="SUPFAM" id="SSF46894">
    <property type="entry name" value="C-terminal effector domain of the bipartite response regulators"/>
    <property type="match status" value="1"/>
</dbReference>
<organism evidence="4 5">
    <name type="scientific">Coprobacter tertius</name>
    <dbReference type="NCBI Taxonomy" id="2944915"/>
    <lineage>
        <taxon>Bacteria</taxon>
        <taxon>Pseudomonadati</taxon>
        <taxon>Bacteroidota</taxon>
        <taxon>Bacteroidia</taxon>
        <taxon>Bacteroidales</taxon>
        <taxon>Barnesiellaceae</taxon>
        <taxon>Coprobacter</taxon>
    </lineage>
</organism>
<dbReference type="InterPro" id="IPR011990">
    <property type="entry name" value="TPR-like_helical_dom_sf"/>
</dbReference>
<dbReference type="PROSITE" id="PS50005">
    <property type="entry name" value="TPR"/>
    <property type="match status" value="1"/>
</dbReference>
<dbReference type="InterPro" id="IPR019734">
    <property type="entry name" value="TPR_rpt"/>
</dbReference>
<keyword evidence="1" id="KW-0802">TPR repeat</keyword>
<evidence type="ECO:0008006" key="6">
    <source>
        <dbReference type="Google" id="ProtNLM"/>
    </source>
</evidence>
<evidence type="ECO:0000313" key="5">
    <source>
        <dbReference type="Proteomes" id="UP001205603"/>
    </source>
</evidence>
<dbReference type="EMBL" id="JANDHW010000003">
    <property type="protein sequence ID" value="MCP9611226.1"/>
    <property type="molecule type" value="Genomic_DNA"/>
</dbReference>
<accession>A0ABT1MJ08</accession>
<proteinExistence type="predicted"/>
<keyword evidence="3" id="KW-1133">Transmembrane helix</keyword>
<name>A0ABT1MJ08_9BACT</name>
<dbReference type="RefSeq" id="WP_255025941.1">
    <property type="nucleotide sequence ID" value="NZ_JANDHW010000003.1"/>
</dbReference>
<dbReference type="Gene3D" id="1.25.40.10">
    <property type="entry name" value="Tetratricopeptide repeat domain"/>
    <property type="match status" value="1"/>
</dbReference>
<dbReference type="Pfam" id="PF13181">
    <property type="entry name" value="TPR_8"/>
    <property type="match status" value="1"/>
</dbReference>
<dbReference type="Proteomes" id="UP001205603">
    <property type="component" value="Unassembled WGS sequence"/>
</dbReference>
<reference evidence="4 5" key="1">
    <citation type="submission" date="2022-07" db="EMBL/GenBank/DDBJ databases">
        <title>Fecal culturing of patients with breast cancer.</title>
        <authorList>
            <person name="Teng N.M.Y."/>
            <person name="Kiu R."/>
            <person name="Evans R."/>
            <person name="Baker D.J."/>
            <person name="Zenner C."/>
            <person name="Robinson S.D."/>
            <person name="Hall L.J."/>
        </authorList>
    </citation>
    <scope>NUCLEOTIDE SEQUENCE [LARGE SCALE GENOMIC DNA]</scope>
    <source>
        <strain evidence="4 5">LH1063</strain>
    </source>
</reference>
<feature type="coiled-coil region" evidence="2">
    <location>
        <begin position="596"/>
        <end position="630"/>
    </location>
</feature>
<gene>
    <name evidence="4" type="ORF">NMU02_03865</name>
</gene>
<dbReference type="SMART" id="SM00028">
    <property type="entry name" value="TPR"/>
    <property type="match status" value="5"/>
</dbReference>
<feature type="transmembrane region" description="Helical" evidence="3">
    <location>
        <begin position="7"/>
        <end position="23"/>
    </location>
</feature>
<feature type="transmembrane region" description="Helical" evidence="3">
    <location>
        <begin position="550"/>
        <end position="572"/>
    </location>
</feature>
<dbReference type="SUPFAM" id="SSF48452">
    <property type="entry name" value="TPR-like"/>
    <property type="match status" value="3"/>
</dbReference>
<dbReference type="InterPro" id="IPR016032">
    <property type="entry name" value="Sig_transdc_resp-reg_C-effctor"/>
</dbReference>
<dbReference type="PROSITE" id="PS51257">
    <property type="entry name" value="PROKAR_LIPOPROTEIN"/>
    <property type="match status" value="1"/>
</dbReference>
<comment type="caution">
    <text evidence="4">The sequence shown here is derived from an EMBL/GenBank/DDBJ whole genome shotgun (WGS) entry which is preliminary data.</text>
</comment>
<keyword evidence="3" id="KW-0812">Transmembrane</keyword>
<keyword evidence="2" id="KW-0175">Coiled coil</keyword>